<sequence>MAAASLFAFALLMFAAIITPGPTVLLALDNASRFGMRRTCFGILGAGLADVVLISLVGLGLGMVLSTSEVLFVGLKWLGAACLAFMGVQMLKSSGEAIESATLKVTPANYAIFLKSFLLAMSNPKYYLFHAAVLPQFINTTHAALPQYATLILIVVAIDVVVMVGYAVLGRKAVAVWKEGGVKWMSRISGGLLILLAGSVLLV</sequence>
<dbReference type="InterPro" id="IPR001123">
    <property type="entry name" value="LeuE-type"/>
</dbReference>
<evidence type="ECO:0000256" key="2">
    <source>
        <dbReference type="ARBA" id="ARBA00022475"/>
    </source>
</evidence>
<feature type="transmembrane region" description="Helical" evidence="6">
    <location>
        <begin position="181"/>
        <end position="202"/>
    </location>
</feature>
<keyword evidence="5 6" id="KW-0472">Membrane</keyword>
<proteinExistence type="predicted"/>
<keyword evidence="2" id="KW-1003">Cell membrane</keyword>
<dbReference type="Pfam" id="PF01810">
    <property type="entry name" value="LysE"/>
    <property type="match status" value="1"/>
</dbReference>
<keyword evidence="3 6" id="KW-0812">Transmembrane</keyword>
<evidence type="ECO:0000313" key="7">
    <source>
        <dbReference type="EMBL" id="POZ60590.1"/>
    </source>
</evidence>
<organism evidence="7 8">
    <name type="scientific">Chromobacterium alticapitis</name>
    <dbReference type="NCBI Taxonomy" id="2073169"/>
    <lineage>
        <taxon>Bacteria</taxon>
        <taxon>Pseudomonadati</taxon>
        <taxon>Pseudomonadota</taxon>
        <taxon>Betaproteobacteria</taxon>
        <taxon>Neisseriales</taxon>
        <taxon>Chromobacteriaceae</taxon>
        <taxon>Chromobacterium</taxon>
    </lineage>
</organism>
<evidence type="ECO:0000256" key="5">
    <source>
        <dbReference type="ARBA" id="ARBA00023136"/>
    </source>
</evidence>
<dbReference type="GO" id="GO:0015171">
    <property type="term" value="F:amino acid transmembrane transporter activity"/>
    <property type="evidence" value="ECO:0007669"/>
    <property type="project" value="TreeGrafter"/>
</dbReference>
<dbReference type="Proteomes" id="UP000237082">
    <property type="component" value="Unassembled WGS sequence"/>
</dbReference>
<evidence type="ECO:0000256" key="1">
    <source>
        <dbReference type="ARBA" id="ARBA00004651"/>
    </source>
</evidence>
<keyword evidence="8" id="KW-1185">Reference proteome</keyword>
<feature type="transmembrane region" description="Helical" evidence="6">
    <location>
        <begin position="148"/>
        <end position="169"/>
    </location>
</feature>
<dbReference type="GO" id="GO:0005886">
    <property type="term" value="C:plasma membrane"/>
    <property type="evidence" value="ECO:0007669"/>
    <property type="project" value="UniProtKB-SubCell"/>
</dbReference>
<feature type="transmembrane region" description="Helical" evidence="6">
    <location>
        <begin position="70"/>
        <end position="88"/>
    </location>
</feature>
<evidence type="ECO:0000256" key="3">
    <source>
        <dbReference type="ARBA" id="ARBA00022692"/>
    </source>
</evidence>
<dbReference type="EMBL" id="PQWB01000114">
    <property type="protein sequence ID" value="POZ60590.1"/>
    <property type="molecule type" value="Genomic_DNA"/>
</dbReference>
<evidence type="ECO:0000256" key="4">
    <source>
        <dbReference type="ARBA" id="ARBA00022989"/>
    </source>
</evidence>
<protein>
    <submittedName>
        <fullName evidence="7">Amino acid transporter</fullName>
    </submittedName>
</protein>
<dbReference type="RefSeq" id="WP_103904026.1">
    <property type="nucleotide sequence ID" value="NZ_PQWB01000114.1"/>
</dbReference>
<accession>A0A2S5DBW7</accession>
<gene>
    <name evidence="7" type="ORF">C2I19_18050</name>
</gene>
<dbReference type="PANTHER" id="PTHR30086">
    <property type="entry name" value="ARGININE EXPORTER PROTEIN ARGO"/>
    <property type="match status" value="1"/>
</dbReference>
<evidence type="ECO:0000256" key="6">
    <source>
        <dbReference type="SAM" id="Phobius"/>
    </source>
</evidence>
<comment type="caution">
    <text evidence="7">The sequence shown here is derived from an EMBL/GenBank/DDBJ whole genome shotgun (WGS) entry which is preliminary data.</text>
</comment>
<feature type="transmembrane region" description="Helical" evidence="6">
    <location>
        <begin position="40"/>
        <end position="64"/>
    </location>
</feature>
<evidence type="ECO:0000313" key="8">
    <source>
        <dbReference type="Proteomes" id="UP000237082"/>
    </source>
</evidence>
<dbReference type="AlphaFoldDB" id="A0A2S5DBW7"/>
<feature type="transmembrane region" description="Helical" evidence="6">
    <location>
        <begin position="108"/>
        <end position="128"/>
    </location>
</feature>
<comment type="subcellular location">
    <subcellularLocation>
        <location evidence="1">Cell membrane</location>
        <topology evidence="1">Multi-pass membrane protein</topology>
    </subcellularLocation>
</comment>
<dbReference type="PANTHER" id="PTHR30086:SF20">
    <property type="entry name" value="ARGININE EXPORTER PROTEIN ARGO-RELATED"/>
    <property type="match status" value="1"/>
</dbReference>
<reference evidence="8" key="1">
    <citation type="submission" date="2018-02" db="EMBL/GenBank/DDBJ databases">
        <authorList>
            <person name="O'Hara-Hanley K."/>
            <person name="Soby S."/>
        </authorList>
    </citation>
    <scope>NUCLEOTIDE SEQUENCE [LARGE SCALE GENOMIC DNA]</scope>
    <source>
        <strain evidence="8">MWU14-2602</strain>
    </source>
</reference>
<feature type="transmembrane region" description="Helical" evidence="6">
    <location>
        <begin position="6"/>
        <end position="28"/>
    </location>
</feature>
<dbReference type="PIRSF" id="PIRSF006324">
    <property type="entry name" value="LeuE"/>
    <property type="match status" value="1"/>
</dbReference>
<keyword evidence="4 6" id="KW-1133">Transmembrane helix</keyword>
<name>A0A2S5DBW7_9NEIS</name>
<dbReference type="OrthoDB" id="9804822at2"/>